<dbReference type="GO" id="GO:0002161">
    <property type="term" value="F:aminoacyl-tRNA deacylase activity"/>
    <property type="evidence" value="ECO:0007669"/>
    <property type="project" value="TreeGrafter"/>
</dbReference>
<dbReference type="GO" id="GO:0008270">
    <property type="term" value="F:zinc ion binding"/>
    <property type="evidence" value="ECO:0007669"/>
    <property type="project" value="UniProtKB-UniRule"/>
</dbReference>
<dbReference type="FunFam" id="3.30.980.10:FF:000004">
    <property type="entry name" value="Alanine--tRNA ligase, cytoplasmic"/>
    <property type="match status" value="1"/>
</dbReference>
<dbReference type="Gene3D" id="3.30.980.10">
    <property type="entry name" value="Threonyl-trna Synthetase, Chain A, domain 2"/>
    <property type="match status" value="1"/>
</dbReference>
<dbReference type="SUPFAM" id="SSF101353">
    <property type="entry name" value="Putative anticodon-binding domain of alanyl-tRNA synthetase (AlaRS)"/>
    <property type="match status" value="1"/>
</dbReference>
<evidence type="ECO:0000259" key="10">
    <source>
        <dbReference type="PROSITE" id="PS50860"/>
    </source>
</evidence>
<feature type="domain" description="Alanyl-transfer RNA synthetases family profile" evidence="10">
    <location>
        <begin position="1"/>
        <end position="590"/>
    </location>
</feature>
<dbReference type="HAMAP" id="MF_00036_B">
    <property type="entry name" value="Ala_tRNA_synth_B"/>
    <property type="match status" value="1"/>
</dbReference>
<feature type="binding site" evidence="9">
    <location>
        <position position="451"/>
    </location>
    <ligand>
        <name>Zn(2+)</name>
        <dbReference type="ChEBI" id="CHEBI:29105"/>
    </ligand>
</feature>
<gene>
    <name evidence="9" type="primary">alaS</name>
    <name evidence="11" type="ORF">A2W60_00250</name>
</gene>
<evidence type="ECO:0000256" key="5">
    <source>
        <dbReference type="ARBA" id="ARBA00022840"/>
    </source>
</evidence>
<evidence type="ECO:0000256" key="9">
    <source>
        <dbReference type="HAMAP-Rule" id="MF_00036"/>
    </source>
</evidence>
<evidence type="ECO:0000256" key="7">
    <source>
        <dbReference type="ARBA" id="ARBA00022917"/>
    </source>
</evidence>
<feature type="binding site" evidence="9">
    <location>
        <position position="455"/>
    </location>
    <ligand>
        <name>Zn(2+)</name>
        <dbReference type="ChEBI" id="CHEBI:29105"/>
    </ligand>
</feature>
<dbReference type="InterPro" id="IPR023033">
    <property type="entry name" value="Ala_tRNA_ligase_euk/bac"/>
</dbReference>
<dbReference type="NCBIfam" id="NF002436">
    <property type="entry name" value="PRK01584.1"/>
    <property type="match status" value="1"/>
</dbReference>
<evidence type="ECO:0000313" key="12">
    <source>
        <dbReference type="Proteomes" id="UP000179184"/>
    </source>
</evidence>
<dbReference type="Proteomes" id="UP000179184">
    <property type="component" value="Unassembled WGS sequence"/>
</dbReference>
<accession>A0A1F5BFL9</accession>
<feature type="binding site" evidence="9">
    <location>
        <position position="557"/>
    </location>
    <ligand>
        <name>Zn(2+)</name>
        <dbReference type="ChEBI" id="CHEBI:29105"/>
    </ligand>
</feature>
<proteinExistence type="inferred from homology"/>
<dbReference type="GO" id="GO:0005737">
    <property type="term" value="C:cytoplasm"/>
    <property type="evidence" value="ECO:0007669"/>
    <property type="project" value="UniProtKB-SubCell"/>
</dbReference>
<dbReference type="SUPFAM" id="SSF55186">
    <property type="entry name" value="ThrRS/AlaRS common domain"/>
    <property type="match status" value="1"/>
</dbReference>
<dbReference type="SMART" id="SM00863">
    <property type="entry name" value="tRNA_SAD"/>
    <property type="match status" value="1"/>
</dbReference>
<dbReference type="InterPro" id="IPR018163">
    <property type="entry name" value="Thr/Ala-tRNA-synth_IIc_edit"/>
</dbReference>
<keyword evidence="3 9" id="KW-0436">Ligase</keyword>
<comment type="cofactor">
    <cofactor evidence="9">
        <name>Zn(2+)</name>
        <dbReference type="ChEBI" id="CHEBI:29105"/>
    </cofactor>
    <text evidence="9">Binds 1 zinc ion per subunit.</text>
</comment>
<dbReference type="InterPro" id="IPR018165">
    <property type="entry name" value="Ala-tRNA-synth_IIc_core"/>
</dbReference>
<dbReference type="AlphaFoldDB" id="A0A1F5BFL9"/>
<sequence length="590" mass="66481">MTSQQIRQKFLEFFEKRGHAIVPSSSLLPDDKSVLLTTAGMQQFKPHFIGQADPVHDFGSRNTASIQKCFRTSDIDEVGDESHLTFFEMLGNFSFGGYFKKEAIEYAREFIVKELGLKIDYVSVFEGDSEVPADIESERIWKSLGVHDVRKFGREDNFWGPTGNEGPCGPTTEIYINGVEVWNLVFNEYYCLPDKSLKKLERPGVDTGMGLERLAAAAQGMPTIFETDLFAPIKDALKVLSPGKDLGEREIRHVRIIADHIKGAIFLISDGVVPSNVEAGYVLRRVLRKLIRYAKLLELPGDWFTVIFTEVAEIYGAAYPKLENYRNEILTAIKNEEEKFAKALEKGMKEFEKLAEKAKAAPRDPEHLEISGADAFALFETYGFPLELTGEMAAEKGIAVDEESFRREFKKHQEISRAGTEKKFGGHGLSVEAGELRAATPEELLKVTRLHTATHLLHQALREILGSHVKQMGSDITPERLRFDFAHPQKMTDEEKKRVEDLVNEKIKEDLPVLMEEMNFEEAIKQGALAFFKEKYPERVKVYSAGNFSKEVCGGPHVSRTGEIGKFRIAKEESSSAGVRRIKAMVETIV</sequence>
<evidence type="ECO:0000256" key="1">
    <source>
        <dbReference type="ARBA" id="ARBA00008226"/>
    </source>
</evidence>
<name>A0A1F5BFL9_9BACT</name>
<keyword evidence="9" id="KW-0963">Cytoplasm</keyword>
<comment type="caution">
    <text evidence="11">The sequence shown here is derived from an EMBL/GenBank/DDBJ whole genome shotgun (WGS) entry which is preliminary data.</text>
</comment>
<dbReference type="InterPro" id="IPR018162">
    <property type="entry name" value="Ala-tRNA-ligase_IIc_anticod-bd"/>
</dbReference>
<dbReference type="PROSITE" id="PS50860">
    <property type="entry name" value="AA_TRNA_LIGASE_II_ALA"/>
    <property type="match status" value="1"/>
</dbReference>
<dbReference type="InterPro" id="IPR045864">
    <property type="entry name" value="aa-tRNA-synth_II/BPL/LPL"/>
</dbReference>
<reference evidence="11 12" key="1">
    <citation type="journal article" date="2016" name="Nat. Commun.">
        <title>Thousands of microbial genomes shed light on interconnected biogeochemical processes in an aquifer system.</title>
        <authorList>
            <person name="Anantharaman K."/>
            <person name="Brown C.T."/>
            <person name="Hug L.A."/>
            <person name="Sharon I."/>
            <person name="Castelle C.J."/>
            <person name="Probst A.J."/>
            <person name="Thomas B.C."/>
            <person name="Singh A."/>
            <person name="Wilkins M.J."/>
            <person name="Karaoz U."/>
            <person name="Brodie E.L."/>
            <person name="Williams K.H."/>
            <person name="Hubbard S.S."/>
            <person name="Banfield J.F."/>
        </authorList>
    </citation>
    <scope>NUCLEOTIDE SEQUENCE [LARGE SCALE GENOMIC DNA]</scope>
</reference>
<dbReference type="GO" id="GO:0004813">
    <property type="term" value="F:alanine-tRNA ligase activity"/>
    <property type="evidence" value="ECO:0007669"/>
    <property type="project" value="UniProtKB-UniRule"/>
</dbReference>
<keyword evidence="4 9" id="KW-0547">Nucleotide-binding</keyword>
<dbReference type="PANTHER" id="PTHR11777:SF9">
    <property type="entry name" value="ALANINE--TRNA LIGASE, CYTOPLASMIC"/>
    <property type="match status" value="1"/>
</dbReference>
<comment type="subcellular location">
    <subcellularLocation>
        <location evidence="9">Cytoplasm</location>
    </subcellularLocation>
</comment>
<keyword evidence="7 9" id="KW-0648">Protein biosynthesis</keyword>
<keyword evidence="5 9" id="KW-0067">ATP-binding</keyword>
<comment type="catalytic activity">
    <reaction evidence="9">
        <text>tRNA(Ala) + L-alanine + ATP = L-alanyl-tRNA(Ala) + AMP + diphosphate</text>
        <dbReference type="Rhea" id="RHEA:12540"/>
        <dbReference type="Rhea" id="RHEA-COMP:9657"/>
        <dbReference type="Rhea" id="RHEA-COMP:9923"/>
        <dbReference type="ChEBI" id="CHEBI:30616"/>
        <dbReference type="ChEBI" id="CHEBI:33019"/>
        <dbReference type="ChEBI" id="CHEBI:57972"/>
        <dbReference type="ChEBI" id="CHEBI:78442"/>
        <dbReference type="ChEBI" id="CHEBI:78497"/>
        <dbReference type="ChEBI" id="CHEBI:456215"/>
        <dbReference type="EC" id="6.1.1.7"/>
    </reaction>
</comment>
<keyword evidence="9" id="KW-0862">Zinc</keyword>
<dbReference type="CDD" id="cd00673">
    <property type="entry name" value="AlaRS_core"/>
    <property type="match status" value="1"/>
</dbReference>
<organism evidence="11 12">
    <name type="scientific">Candidatus Azambacteria bacterium RIFCSPHIGHO2_02_46_12</name>
    <dbReference type="NCBI Taxonomy" id="1797295"/>
    <lineage>
        <taxon>Bacteria</taxon>
        <taxon>Candidatus Azamiibacteriota</taxon>
    </lineage>
</organism>
<evidence type="ECO:0000256" key="3">
    <source>
        <dbReference type="ARBA" id="ARBA00022598"/>
    </source>
</evidence>
<evidence type="ECO:0000256" key="4">
    <source>
        <dbReference type="ARBA" id="ARBA00022741"/>
    </source>
</evidence>
<dbReference type="InterPro" id="IPR002318">
    <property type="entry name" value="Ala-tRNA-lgiase_IIc"/>
</dbReference>
<keyword evidence="6 9" id="KW-0694">RNA-binding</keyword>
<dbReference type="EC" id="6.1.1.7" evidence="9"/>
<dbReference type="InterPro" id="IPR018164">
    <property type="entry name" value="Ala-tRNA-synth_IIc_N"/>
</dbReference>
<dbReference type="InterPro" id="IPR012947">
    <property type="entry name" value="tRNA_SAD"/>
</dbReference>
<keyword evidence="8 9" id="KW-0030">Aminoacyl-tRNA synthetase</keyword>
<dbReference type="Gene3D" id="3.30.930.10">
    <property type="entry name" value="Bira Bifunctional Protein, Domain 2"/>
    <property type="match status" value="1"/>
</dbReference>
<comment type="function">
    <text evidence="9">Catalyzes the attachment of alanine to tRNA(Ala) in a two-step reaction: alanine is first activated by ATP to form Ala-AMP and then transferred to the acceptor end of tRNA(Ala). Also edits incorrectly charged Ser-tRNA(Ala) and Gly-tRNA(Ala) via its editing domain.</text>
</comment>
<keyword evidence="9" id="KW-0479">Metal-binding</keyword>
<evidence type="ECO:0000256" key="6">
    <source>
        <dbReference type="ARBA" id="ARBA00022884"/>
    </source>
</evidence>
<dbReference type="GO" id="GO:0000049">
    <property type="term" value="F:tRNA binding"/>
    <property type="evidence" value="ECO:0007669"/>
    <property type="project" value="UniProtKB-KW"/>
</dbReference>
<dbReference type="EMBL" id="MEYN01000052">
    <property type="protein sequence ID" value="OGD29402.1"/>
    <property type="molecule type" value="Genomic_DNA"/>
</dbReference>
<protein>
    <recommendedName>
        <fullName evidence="9">Alanine--tRNA ligase</fullName>
        <ecNumber evidence="9">6.1.1.7</ecNumber>
    </recommendedName>
    <alternativeName>
        <fullName evidence="9">Alanyl-tRNA synthetase</fullName>
        <shortName evidence="9">AlaRS</shortName>
    </alternativeName>
</protein>
<dbReference type="Gene3D" id="3.30.54.20">
    <property type="match status" value="1"/>
</dbReference>
<feature type="binding site" evidence="9">
    <location>
        <position position="553"/>
    </location>
    <ligand>
        <name>Zn(2+)</name>
        <dbReference type="ChEBI" id="CHEBI:29105"/>
    </ligand>
</feature>
<evidence type="ECO:0000256" key="8">
    <source>
        <dbReference type="ARBA" id="ARBA00023146"/>
    </source>
</evidence>
<keyword evidence="2 9" id="KW-0820">tRNA-binding</keyword>
<dbReference type="PANTHER" id="PTHR11777">
    <property type="entry name" value="ALANYL-TRNA SYNTHETASE"/>
    <property type="match status" value="1"/>
</dbReference>
<comment type="domain">
    <text evidence="9">Consists of three domains; the N-terminal catalytic domain, the editing domain and the C-terminal C-Ala domain. The editing domain removes incorrectly charged amino acids, while the C-Ala domain, along with tRNA(Ala), serves as a bridge to cooperatively bring together the editing and aminoacylation centers thus stimulating deacylation of misacylated tRNAs.</text>
</comment>
<dbReference type="SUPFAM" id="SSF55681">
    <property type="entry name" value="Class II aaRS and biotin synthetases"/>
    <property type="match status" value="1"/>
</dbReference>
<dbReference type="Pfam" id="PF01411">
    <property type="entry name" value="tRNA-synt_2c"/>
    <property type="match status" value="1"/>
</dbReference>
<dbReference type="GO" id="GO:0005524">
    <property type="term" value="F:ATP binding"/>
    <property type="evidence" value="ECO:0007669"/>
    <property type="project" value="UniProtKB-UniRule"/>
</dbReference>
<dbReference type="PRINTS" id="PR00980">
    <property type="entry name" value="TRNASYNTHALA"/>
</dbReference>
<dbReference type="GO" id="GO:0006419">
    <property type="term" value="P:alanyl-tRNA aminoacylation"/>
    <property type="evidence" value="ECO:0007669"/>
    <property type="project" value="UniProtKB-UniRule"/>
</dbReference>
<evidence type="ECO:0000313" key="11">
    <source>
        <dbReference type="EMBL" id="OGD29402.1"/>
    </source>
</evidence>
<evidence type="ECO:0000256" key="2">
    <source>
        <dbReference type="ARBA" id="ARBA00022555"/>
    </source>
</evidence>
<dbReference type="Pfam" id="PF07973">
    <property type="entry name" value="tRNA_SAD"/>
    <property type="match status" value="1"/>
</dbReference>
<comment type="similarity">
    <text evidence="1 9">Belongs to the class-II aminoacyl-tRNA synthetase family.</text>
</comment>
<dbReference type="InterPro" id="IPR050058">
    <property type="entry name" value="Ala-tRNA_ligase"/>
</dbReference>